<dbReference type="EMBL" id="LHXO01000050">
    <property type="protein sequence ID" value="KXA94574.1"/>
    <property type="molecule type" value="Genomic_DNA"/>
</dbReference>
<organism evidence="2 3">
    <name type="scientific">candidate division MSBL1 archaeon SCGC-AAA259E19</name>
    <dbReference type="NCBI Taxonomy" id="1698264"/>
    <lineage>
        <taxon>Archaea</taxon>
        <taxon>Methanobacteriati</taxon>
        <taxon>Methanobacteriota</taxon>
        <taxon>candidate division MSBL1</taxon>
    </lineage>
</organism>
<keyword evidence="1" id="KW-0472">Membrane</keyword>
<keyword evidence="1" id="KW-1133">Transmembrane helix</keyword>
<feature type="transmembrane region" description="Helical" evidence="1">
    <location>
        <begin position="348"/>
        <end position="369"/>
    </location>
</feature>
<evidence type="ECO:0000313" key="3">
    <source>
        <dbReference type="Proteomes" id="UP000070284"/>
    </source>
</evidence>
<protein>
    <submittedName>
        <fullName evidence="2">Uncharacterized protein</fullName>
    </submittedName>
</protein>
<feature type="transmembrane region" description="Helical" evidence="1">
    <location>
        <begin position="407"/>
        <end position="427"/>
    </location>
</feature>
<reference evidence="2 3" key="1">
    <citation type="journal article" date="2016" name="Sci. Rep.">
        <title>Metabolic traits of an uncultured archaeal lineage -MSBL1- from brine pools of the Red Sea.</title>
        <authorList>
            <person name="Mwirichia R."/>
            <person name="Alam I."/>
            <person name="Rashid M."/>
            <person name="Vinu M."/>
            <person name="Ba-Alawi W."/>
            <person name="Anthony Kamau A."/>
            <person name="Kamanda Ngugi D."/>
            <person name="Goker M."/>
            <person name="Klenk H.P."/>
            <person name="Bajic V."/>
            <person name="Stingl U."/>
        </authorList>
    </citation>
    <scope>NUCLEOTIDE SEQUENCE [LARGE SCALE GENOMIC DNA]</scope>
    <source>
        <strain evidence="2">SCGC-AAA259E19</strain>
    </source>
</reference>
<feature type="transmembrane region" description="Helical" evidence="1">
    <location>
        <begin position="200"/>
        <end position="218"/>
    </location>
</feature>
<name>A0A133UK72_9EURY</name>
<feature type="transmembrane region" description="Helical" evidence="1">
    <location>
        <begin position="63"/>
        <end position="82"/>
    </location>
</feature>
<proteinExistence type="predicted"/>
<feature type="transmembrane region" description="Helical" evidence="1">
    <location>
        <begin position="33"/>
        <end position="57"/>
    </location>
</feature>
<feature type="transmembrane region" description="Helical" evidence="1">
    <location>
        <begin position="223"/>
        <end position="240"/>
    </location>
</feature>
<accession>A0A133UK72</accession>
<keyword evidence="3" id="KW-1185">Reference proteome</keyword>
<gene>
    <name evidence="2" type="ORF">AKJ65_04025</name>
</gene>
<keyword evidence="1" id="KW-0812">Transmembrane</keyword>
<dbReference type="AlphaFoldDB" id="A0A133UK72"/>
<feature type="transmembrane region" description="Helical" evidence="1">
    <location>
        <begin position="434"/>
        <end position="452"/>
    </location>
</feature>
<evidence type="ECO:0000313" key="2">
    <source>
        <dbReference type="EMBL" id="KXA94574.1"/>
    </source>
</evidence>
<feature type="transmembrane region" description="Helical" evidence="1">
    <location>
        <begin position="170"/>
        <end position="188"/>
    </location>
</feature>
<feature type="transmembrane region" description="Helical" evidence="1">
    <location>
        <begin position="246"/>
        <end position="279"/>
    </location>
</feature>
<dbReference type="Proteomes" id="UP000070284">
    <property type="component" value="Unassembled WGS sequence"/>
</dbReference>
<sequence length="579" mass="64750">MIRALLFFGIVQLLVFSTLLLKSSQHKRSKDKYLNIVNFFFWLSFFLSFCFGALTLITGTRTPIFFVSFSFFVGLVIVRLRYRNPPIKLILFSLLIVGCLVTLASLSITGFHPVGSDPPRFFGFGRRIIVDGNWIPGRYYEPFYGALFPALSGYIAMISLVTGLDLLSGVPALIVINLGVILGISAYISVSNLSGDSRAGLFGTILAFTTPVLSTLIIFTQNIGYVFYFLFMAILSIYVTRRSMRASLFLMILVTSVGIQFHATFSLATMVPVVGLAIFSREKNLPKLKGMALIVSVISLVYWVYLGILGGIINPAETFLESFSSILFGGAQISSPASSYFTSSAPSYLAYAWTFLPALSAALVFSYLIKKKRKRNKGIEIPFYMVAGFLFFAYLISKFVVGRLSRYLQVAWPVALIGGAIGVYKIYEKWENNKIITGLIACLVAFSIFSAVHSREYSPDVYDGSWPDIGRRPVDWDLAEYMNRTLPEDRRLGFIDRGGNLHFSPKNTPFTDLSSVFVYFQIGYQTVIYDRYGSLRDRIYLCKERQIEKLNMNISTIYTGSGNVLIYPHGKDKLSTGSP</sequence>
<feature type="transmembrane region" description="Helical" evidence="1">
    <location>
        <begin position="89"/>
        <end position="111"/>
    </location>
</feature>
<feature type="transmembrane region" description="Helical" evidence="1">
    <location>
        <begin position="143"/>
        <end position="163"/>
    </location>
</feature>
<feature type="transmembrane region" description="Helical" evidence="1">
    <location>
        <begin position="291"/>
        <end position="313"/>
    </location>
</feature>
<feature type="transmembrane region" description="Helical" evidence="1">
    <location>
        <begin position="6"/>
        <end position="21"/>
    </location>
</feature>
<feature type="transmembrane region" description="Helical" evidence="1">
    <location>
        <begin position="381"/>
        <end position="401"/>
    </location>
</feature>
<comment type="caution">
    <text evidence="2">The sequence shown here is derived from an EMBL/GenBank/DDBJ whole genome shotgun (WGS) entry which is preliminary data.</text>
</comment>
<evidence type="ECO:0000256" key="1">
    <source>
        <dbReference type="SAM" id="Phobius"/>
    </source>
</evidence>